<sequence length="118" mass="11945">MNKCLALMVVAGLTACTTTDDIIVDRKGVDPAKYQQDLAECQGYSSEVKTGEKTARGAASGAVVGGLIGAAVGNSRDAQRGAGAGAVSGAARGASEGSREEVQVVKQCLRGRGYKVLN</sequence>
<reference evidence="3 4" key="1">
    <citation type="submission" date="2018-01" db="EMBL/GenBank/DDBJ databases">
        <title>The draft genome sequence of Halioglobus japonicus S1-36.</title>
        <authorList>
            <person name="Du Z.-J."/>
            <person name="Shi M.-J."/>
        </authorList>
    </citation>
    <scope>NUCLEOTIDE SEQUENCE [LARGE SCALE GENOMIC DNA]</scope>
    <source>
        <strain evidence="3 4">S1-36</strain>
    </source>
</reference>
<dbReference type="EMBL" id="PKUR01000003">
    <property type="protein sequence ID" value="PLW85673.1"/>
    <property type="molecule type" value="Genomic_DNA"/>
</dbReference>
<dbReference type="Pfam" id="PF13441">
    <property type="entry name" value="Gly-zipper_YMGG"/>
    <property type="match status" value="1"/>
</dbReference>
<accession>A0AAP8MD79</accession>
<comment type="caution">
    <text evidence="3">The sequence shown here is derived from an EMBL/GenBank/DDBJ whole genome shotgun (WGS) entry which is preliminary data.</text>
</comment>
<evidence type="ECO:0000313" key="3">
    <source>
        <dbReference type="EMBL" id="PLW85673.1"/>
    </source>
</evidence>
<gene>
    <name evidence="3" type="ORF">C0029_13760</name>
</gene>
<evidence type="ECO:0000313" key="4">
    <source>
        <dbReference type="Proteomes" id="UP000235162"/>
    </source>
</evidence>
<feature type="domain" description="YMGG-like Gly-zipper" evidence="2">
    <location>
        <begin position="53"/>
        <end position="94"/>
    </location>
</feature>
<evidence type="ECO:0000259" key="2">
    <source>
        <dbReference type="Pfam" id="PF13441"/>
    </source>
</evidence>
<dbReference type="KEGG" id="hja:BST95_05195"/>
<proteinExistence type="predicted"/>
<protein>
    <submittedName>
        <fullName evidence="3">Glycine zipper family protein</fullName>
    </submittedName>
</protein>
<dbReference type="Proteomes" id="UP000235162">
    <property type="component" value="Unassembled WGS sequence"/>
</dbReference>
<evidence type="ECO:0000256" key="1">
    <source>
        <dbReference type="SAM" id="MobiDB-lite"/>
    </source>
</evidence>
<dbReference type="PROSITE" id="PS51257">
    <property type="entry name" value="PROKAR_LIPOPROTEIN"/>
    <property type="match status" value="1"/>
</dbReference>
<keyword evidence="4" id="KW-1185">Reference proteome</keyword>
<feature type="region of interest" description="Disordered" evidence="1">
    <location>
        <begin position="77"/>
        <end position="101"/>
    </location>
</feature>
<organism evidence="3 4">
    <name type="scientific">Halioglobus japonicus</name>
    <dbReference type="NCBI Taxonomy" id="930805"/>
    <lineage>
        <taxon>Bacteria</taxon>
        <taxon>Pseudomonadati</taxon>
        <taxon>Pseudomonadota</taxon>
        <taxon>Gammaproteobacteria</taxon>
        <taxon>Cellvibrionales</taxon>
        <taxon>Halieaceae</taxon>
        <taxon>Halioglobus</taxon>
    </lineage>
</organism>
<dbReference type="InterPro" id="IPR027367">
    <property type="entry name" value="Gly-zipper_YMGG"/>
</dbReference>
<name>A0AAP8MD79_9GAMM</name>
<dbReference type="AlphaFoldDB" id="A0AAP8MD79"/>
<feature type="compositionally biased region" description="Low complexity" evidence="1">
    <location>
        <begin position="85"/>
        <end position="96"/>
    </location>
</feature>